<keyword evidence="1" id="KW-0732">Signal</keyword>
<evidence type="ECO:0000313" key="2">
    <source>
        <dbReference type="EMBL" id="ATF27811.1"/>
    </source>
</evidence>
<name>A0A291C2X2_CONPC</name>
<evidence type="ECO:0000256" key="1">
    <source>
        <dbReference type="SAM" id="SignalP"/>
    </source>
</evidence>
<dbReference type="EMBL" id="MF576977">
    <property type="protein sequence ID" value="ATF27811.1"/>
    <property type="molecule type" value="mRNA"/>
</dbReference>
<feature type="chain" id="PRO_5012900225" evidence="1">
    <location>
        <begin position="20"/>
        <end position="58"/>
    </location>
</feature>
<organism evidence="2">
    <name type="scientific">Conus praecellens</name>
    <name type="common">Admirable cone</name>
    <dbReference type="NCBI Taxonomy" id="128530"/>
    <lineage>
        <taxon>Eukaryota</taxon>
        <taxon>Metazoa</taxon>
        <taxon>Spiralia</taxon>
        <taxon>Lophotrochozoa</taxon>
        <taxon>Mollusca</taxon>
        <taxon>Gastropoda</taxon>
        <taxon>Caenogastropoda</taxon>
        <taxon>Neogastropoda</taxon>
        <taxon>Conoidea</taxon>
        <taxon>Conidae</taxon>
        <taxon>Conus</taxon>
        <taxon>Turriconus</taxon>
    </lineage>
</organism>
<reference evidence="2" key="1">
    <citation type="journal article" date="2017" name="Genome Biol. Evol.">
        <title>Divergence of the Venom Exogene Repertoire in Two Sister Species of Turriconus.</title>
        <authorList>
            <person name="Li Q."/>
            <person name="Barghi N."/>
            <person name="Lu A."/>
            <person name="Fedosov A.E."/>
            <person name="Bandyopadhyay P.K."/>
            <person name="Lluisma A.O."/>
            <person name="Concepcion G.P."/>
            <person name="Yandell M."/>
            <person name="Olivera B.M."/>
            <person name="Safavi-Hemami H."/>
        </authorList>
    </citation>
    <scope>NUCLEOTIDE SEQUENCE</scope>
    <source>
        <strain evidence="2">T_Ps5.19</strain>
    </source>
</reference>
<sequence length="58" mass="6590">MKCLLVFIVLLLIAHSSQVVEHSKLERIKMLSWSIAETILETGGWPEVCCAFKRPCCQ</sequence>
<proteinExistence type="evidence at transcript level"/>
<feature type="signal peptide" evidence="1">
    <location>
        <begin position="1"/>
        <end position="19"/>
    </location>
</feature>
<protein>
    <submittedName>
        <fullName evidence="2">Conotoxin</fullName>
    </submittedName>
</protein>
<accession>A0A291C2X2</accession>
<dbReference type="AlphaFoldDB" id="A0A291C2X2"/>
<reference evidence="2" key="2">
    <citation type="submission" date="2017-07" db="EMBL/GenBank/DDBJ databases">
        <authorList>
            <person name="Sun Z.S."/>
            <person name="Albrecht U."/>
            <person name="Echele G."/>
            <person name="Lee C.C."/>
        </authorList>
    </citation>
    <scope>NUCLEOTIDE SEQUENCE</scope>
    <source>
        <strain evidence="2">T_Ps5.19</strain>
    </source>
</reference>